<dbReference type="AlphaFoldDB" id="A0A1I7VRM4"/>
<dbReference type="GO" id="GO:0003723">
    <property type="term" value="F:RNA binding"/>
    <property type="evidence" value="ECO:0007669"/>
    <property type="project" value="InterPro"/>
</dbReference>
<organism evidence="1 2">
    <name type="scientific">Loa loa</name>
    <name type="common">Eye worm</name>
    <name type="synonym">Filaria loa</name>
    <dbReference type="NCBI Taxonomy" id="7209"/>
    <lineage>
        <taxon>Eukaryota</taxon>
        <taxon>Metazoa</taxon>
        <taxon>Ecdysozoa</taxon>
        <taxon>Nematoda</taxon>
        <taxon>Chromadorea</taxon>
        <taxon>Rhabditida</taxon>
        <taxon>Spirurina</taxon>
        <taxon>Spiruromorpha</taxon>
        <taxon>Filarioidea</taxon>
        <taxon>Onchocercidae</taxon>
        <taxon>Loa</taxon>
    </lineage>
</organism>
<evidence type="ECO:0000313" key="3">
    <source>
        <dbReference type="WBParaSite" id="EN70_5522"/>
    </source>
</evidence>
<accession>A0A1I7VRM4</accession>
<dbReference type="WBParaSite" id="EN70_5522">
    <property type="protein sequence ID" value="EN70_5522"/>
    <property type="gene ID" value="EN70_5522"/>
</dbReference>
<proteinExistence type="predicted"/>
<protein>
    <submittedName>
        <fullName evidence="2 3">KH domain-containing protein</fullName>
    </submittedName>
</protein>
<name>A0A1I7VRM4_LOALO</name>
<dbReference type="Proteomes" id="UP000095285">
    <property type="component" value="Unassembled WGS sequence"/>
</dbReference>
<dbReference type="InterPro" id="IPR036612">
    <property type="entry name" value="KH_dom_type_1_sf"/>
</dbReference>
<dbReference type="WBParaSite" id="EN70_5521">
    <property type="protein sequence ID" value="EN70_5521"/>
    <property type="gene ID" value="EN70_5521"/>
</dbReference>
<sequence length="175" mass="20317">MVLLLEFLALQKSMREHLRQRVGPPQRNEVDELANLISDLIAERIRYQEEQRQRERELSAVAVVSFRIPVTMIDVLLGMGDQRALMIAFKTETELELPRRYQNPRFVISGYNHNIRKALRMIEAIINEECRESNSSTYTFIPDPNADQSGTDYILCNGPINEARYRPGREGMHRG</sequence>
<evidence type="ECO:0000313" key="1">
    <source>
        <dbReference type="Proteomes" id="UP000095285"/>
    </source>
</evidence>
<reference evidence="1" key="1">
    <citation type="submission" date="2012-04" db="EMBL/GenBank/DDBJ databases">
        <title>The Genome Sequence of Loa loa.</title>
        <authorList>
            <consortium name="The Broad Institute Genome Sequencing Platform"/>
            <consortium name="Broad Institute Genome Sequencing Center for Infectious Disease"/>
            <person name="Nutman T.B."/>
            <person name="Fink D.L."/>
            <person name="Russ C."/>
            <person name="Young S."/>
            <person name="Zeng Q."/>
            <person name="Gargeya S."/>
            <person name="Alvarado L."/>
            <person name="Berlin A."/>
            <person name="Chapman S.B."/>
            <person name="Chen Z."/>
            <person name="Freedman E."/>
            <person name="Gellesch M."/>
            <person name="Goldberg J."/>
            <person name="Griggs A."/>
            <person name="Gujja S."/>
            <person name="Heilman E.R."/>
            <person name="Heiman D."/>
            <person name="Howarth C."/>
            <person name="Mehta T."/>
            <person name="Neiman D."/>
            <person name="Pearson M."/>
            <person name="Roberts A."/>
            <person name="Saif S."/>
            <person name="Shea T."/>
            <person name="Shenoy N."/>
            <person name="Sisk P."/>
            <person name="Stolte C."/>
            <person name="Sykes S."/>
            <person name="White J."/>
            <person name="Yandava C."/>
            <person name="Haas B."/>
            <person name="Henn M.R."/>
            <person name="Nusbaum C."/>
            <person name="Birren B."/>
        </authorList>
    </citation>
    <scope>NUCLEOTIDE SEQUENCE [LARGE SCALE GENOMIC DNA]</scope>
</reference>
<keyword evidence="1" id="KW-1185">Reference proteome</keyword>
<reference evidence="2 3" key="2">
    <citation type="submission" date="2016-11" db="UniProtKB">
        <authorList>
            <consortium name="WormBaseParasite"/>
        </authorList>
    </citation>
    <scope>IDENTIFICATION</scope>
</reference>
<dbReference type="SUPFAM" id="SSF54791">
    <property type="entry name" value="Eukaryotic type KH-domain (KH-domain type I)"/>
    <property type="match status" value="1"/>
</dbReference>
<evidence type="ECO:0000313" key="2">
    <source>
        <dbReference type="WBParaSite" id="EN70_5521"/>
    </source>
</evidence>